<feature type="compositionally biased region" description="Low complexity" evidence="1">
    <location>
        <begin position="132"/>
        <end position="157"/>
    </location>
</feature>
<dbReference type="AlphaFoldDB" id="A0A835SJL8"/>
<dbReference type="OrthoDB" id="10645199at2759"/>
<feature type="compositionally biased region" description="Gly residues" evidence="1">
    <location>
        <begin position="437"/>
        <end position="456"/>
    </location>
</feature>
<evidence type="ECO:0000313" key="2">
    <source>
        <dbReference type="EMBL" id="KAG2426766.1"/>
    </source>
</evidence>
<feature type="region of interest" description="Disordered" evidence="1">
    <location>
        <begin position="1"/>
        <end position="242"/>
    </location>
</feature>
<feature type="compositionally biased region" description="Acidic residues" evidence="1">
    <location>
        <begin position="459"/>
        <end position="477"/>
    </location>
</feature>
<feature type="compositionally biased region" description="Gly residues" evidence="1">
    <location>
        <begin position="397"/>
        <end position="426"/>
    </location>
</feature>
<feature type="compositionally biased region" description="Low complexity" evidence="1">
    <location>
        <begin position="338"/>
        <end position="372"/>
    </location>
</feature>
<name>A0A835SJL8_CHLIN</name>
<sequence length="487" mass="49245">MAAGEAQEVEADRLEQHAYSGPSTSAPQHAVDSARQQRQHGPAMNWDDFIEEDDLEQGCGEDDGGPGPTGTFVTALPDQGNKRGRGEGMGQGRARKHARSSGGNGGEGKEDAEYGGFPAAGGNSAWPQNGSSRGPAAPYGRAAGPAGPSPSQRQPGAAGPGIAGVPRVHVPSAYGRQHGNRANQEQGVLPSHHQQQLLPPPRHQLQQQVSQPGRQWQPAAGPTAPQQQGMQHLHQQHGLPGPQQLHRPLNPPLAVHQQQQHQWLPSVYGAPAARDFSITATGSGTAVTGAQLGGHGSGQGTSGGGCPAFGDYVWSSGATTAGGRGAVGHAGLALVCGPQVPQHPSRQSLQLSHQQHQQQQQQQPARGSQQFQTTGLPASHPASHGAACPTQTASRDGWGGDVGSRSGDGGGCGGSGGPAHGYGGQPSAGSLQPRTVGGWGTGGGGAGSGGGGGGMWGDFIDEEAGAEWDGNNGEEDGSGGGLFVTCI</sequence>
<protein>
    <submittedName>
        <fullName evidence="2">Uncharacterized protein</fullName>
    </submittedName>
</protein>
<proteinExistence type="predicted"/>
<feature type="compositionally biased region" description="Low complexity" evidence="1">
    <location>
        <begin position="215"/>
        <end position="242"/>
    </location>
</feature>
<gene>
    <name evidence="2" type="ORF">HXX76_012823</name>
</gene>
<feature type="region of interest" description="Disordered" evidence="1">
    <location>
        <begin position="338"/>
        <end position="487"/>
    </location>
</feature>
<accession>A0A835SJL8</accession>
<evidence type="ECO:0000256" key="1">
    <source>
        <dbReference type="SAM" id="MobiDB-lite"/>
    </source>
</evidence>
<dbReference type="EMBL" id="JAEHOC010000045">
    <property type="protein sequence ID" value="KAG2426766.1"/>
    <property type="molecule type" value="Genomic_DNA"/>
</dbReference>
<keyword evidence="3" id="KW-1185">Reference proteome</keyword>
<reference evidence="2" key="1">
    <citation type="journal article" date="2020" name="bioRxiv">
        <title>Comparative genomics of Chlamydomonas.</title>
        <authorList>
            <person name="Craig R.J."/>
            <person name="Hasan A.R."/>
            <person name="Ness R.W."/>
            <person name="Keightley P.D."/>
        </authorList>
    </citation>
    <scope>NUCLEOTIDE SEQUENCE</scope>
    <source>
        <strain evidence="2">SAG 7.73</strain>
    </source>
</reference>
<feature type="compositionally biased region" description="Acidic residues" evidence="1">
    <location>
        <begin position="48"/>
        <end position="64"/>
    </location>
</feature>
<dbReference type="Proteomes" id="UP000650467">
    <property type="component" value="Unassembled WGS sequence"/>
</dbReference>
<comment type="caution">
    <text evidence="2">The sequence shown here is derived from an EMBL/GenBank/DDBJ whole genome shotgun (WGS) entry which is preliminary data.</text>
</comment>
<feature type="compositionally biased region" description="Gly residues" evidence="1">
    <location>
        <begin position="478"/>
        <end position="487"/>
    </location>
</feature>
<evidence type="ECO:0000313" key="3">
    <source>
        <dbReference type="Proteomes" id="UP000650467"/>
    </source>
</evidence>
<organism evidence="2 3">
    <name type="scientific">Chlamydomonas incerta</name>
    <dbReference type="NCBI Taxonomy" id="51695"/>
    <lineage>
        <taxon>Eukaryota</taxon>
        <taxon>Viridiplantae</taxon>
        <taxon>Chlorophyta</taxon>
        <taxon>core chlorophytes</taxon>
        <taxon>Chlorophyceae</taxon>
        <taxon>CS clade</taxon>
        <taxon>Chlamydomonadales</taxon>
        <taxon>Chlamydomonadaceae</taxon>
        <taxon>Chlamydomonas</taxon>
    </lineage>
</organism>
<feature type="compositionally biased region" description="Low complexity" evidence="1">
    <location>
        <begin position="192"/>
        <end position="208"/>
    </location>
</feature>